<keyword evidence="3" id="KW-0808">Transferase</keyword>
<evidence type="ECO:0000313" key="3">
    <source>
        <dbReference type="EMBL" id="SMX76596.1"/>
    </source>
</evidence>
<dbReference type="EMBL" id="FXYY01000005">
    <property type="protein sequence ID" value="SMX76596.1"/>
    <property type="molecule type" value="Genomic_DNA"/>
</dbReference>
<sequence length="350" mass="38736">MSNNDELATETSAAEDLAREALPAFELPADTSLTLLKHRENSVFALNHLGDHYVLRVHRQGYHTDEELDRELEFVRSLERLGVPVPRFIPVTKTQNFVHVGHAHPAGVHQVDLQAYIANDGNFGDEHSAFHGTANHTPDDFHHLGELIAQVHQATIDSGFAVNDSHPRWNGEGLVGEDALWGAPLRVAELHSADNADALSTLASAIEVIRTSLDEYGHSPHRYGPIHADLTPENVLRTEAGLVLIDFDDFASGWHLFDLATALYFFLRHPRGKEYQEALLTGYQQHRRLEPADFAVFPALLVARGLTYLGWAADRRGEPAAEFHVHEVLPHLVELASSLITAQKNAGATT</sequence>
<evidence type="ECO:0000259" key="2">
    <source>
        <dbReference type="Pfam" id="PF01636"/>
    </source>
</evidence>
<gene>
    <name evidence="3" type="ORF">BLIN9172_01273</name>
</gene>
<comment type="similarity">
    <text evidence="1">Belongs to the pseudomonas-type ThrB family.</text>
</comment>
<protein>
    <submittedName>
        <fullName evidence="3">Ser/Thr protein kinase RdoA involved in Cpx stress response, MazF antagonist</fullName>
    </submittedName>
</protein>
<dbReference type="InterPro" id="IPR050249">
    <property type="entry name" value="Pseudomonas-type_ThrB"/>
</dbReference>
<dbReference type="Proteomes" id="UP000234641">
    <property type="component" value="Unassembled WGS sequence"/>
</dbReference>
<keyword evidence="3" id="KW-0418">Kinase</keyword>
<evidence type="ECO:0000256" key="1">
    <source>
        <dbReference type="ARBA" id="ARBA00038240"/>
    </source>
</evidence>
<dbReference type="SUPFAM" id="SSF56112">
    <property type="entry name" value="Protein kinase-like (PK-like)"/>
    <property type="match status" value="1"/>
</dbReference>
<feature type="domain" description="Aminoglycoside phosphotransferase" evidence="2">
    <location>
        <begin position="39"/>
        <end position="288"/>
    </location>
</feature>
<dbReference type="Gene3D" id="3.30.200.20">
    <property type="entry name" value="Phosphorylase Kinase, domain 1"/>
    <property type="match status" value="1"/>
</dbReference>
<accession>A0A2H1IN60</accession>
<proteinExistence type="inferred from homology"/>
<dbReference type="Pfam" id="PF01636">
    <property type="entry name" value="APH"/>
    <property type="match status" value="1"/>
</dbReference>
<dbReference type="PANTHER" id="PTHR21064">
    <property type="entry name" value="AMINOGLYCOSIDE PHOSPHOTRANSFERASE DOMAIN-CONTAINING PROTEIN-RELATED"/>
    <property type="match status" value="1"/>
</dbReference>
<dbReference type="GO" id="GO:0009088">
    <property type="term" value="P:threonine biosynthetic process"/>
    <property type="evidence" value="ECO:0007669"/>
    <property type="project" value="TreeGrafter"/>
</dbReference>
<dbReference type="Gene3D" id="3.90.1200.10">
    <property type="match status" value="1"/>
</dbReference>
<dbReference type="InterPro" id="IPR002575">
    <property type="entry name" value="Aminoglycoside_PTrfase"/>
</dbReference>
<organism evidence="3 4">
    <name type="scientific">Brevibacterium linens ATCC 9172</name>
    <dbReference type="NCBI Taxonomy" id="1255617"/>
    <lineage>
        <taxon>Bacteria</taxon>
        <taxon>Bacillati</taxon>
        <taxon>Actinomycetota</taxon>
        <taxon>Actinomycetes</taxon>
        <taxon>Micrococcales</taxon>
        <taxon>Brevibacteriaceae</taxon>
        <taxon>Brevibacterium</taxon>
    </lineage>
</organism>
<dbReference type="InterPro" id="IPR011009">
    <property type="entry name" value="Kinase-like_dom_sf"/>
</dbReference>
<name>A0A2H1IN60_BRELN</name>
<dbReference type="PANTHER" id="PTHR21064:SF6">
    <property type="entry name" value="AMINOGLYCOSIDE PHOSPHOTRANSFERASE DOMAIN-CONTAINING PROTEIN"/>
    <property type="match status" value="1"/>
</dbReference>
<dbReference type="RefSeq" id="WP_101554303.1">
    <property type="nucleotide sequence ID" value="NZ_FXYY01000005.1"/>
</dbReference>
<reference evidence="3 4" key="1">
    <citation type="submission" date="2017-03" db="EMBL/GenBank/DDBJ databases">
        <authorList>
            <person name="Afonso C.L."/>
            <person name="Miller P.J."/>
            <person name="Scott M.A."/>
            <person name="Spackman E."/>
            <person name="Goraichik I."/>
            <person name="Dimitrov K.M."/>
            <person name="Suarez D.L."/>
            <person name="Swayne D.E."/>
        </authorList>
    </citation>
    <scope>NUCLEOTIDE SEQUENCE [LARGE SCALE GENOMIC DNA]</scope>
    <source>
        <strain evidence="3 4">ATCC 9172</strain>
    </source>
</reference>
<dbReference type="GO" id="GO:0004413">
    <property type="term" value="F:homoserine kinase activity"/>
    <property type="evidence" value="ECO:0007669"/>
    <property type="project" value="TreeGrafter"/>
</dbReference>
<evidence type="ECO:0000313" key="4">
    <source>
        <dbReference type="Proteomes" id="UP000234641"/>
    </source>
</evidence>
<dbReference type="AlphaFoldDB" id="A0A2H1IN60"/>